<dbReference type="EMBL" id="CAJVCH010036716">
    <property type="protein sequence ID" value="CAG7716206.1"/>
    <property type="molecule type" value="Genomic_DNA"/>
</dbReference>
<sequence>IGKKVQIIWGKKHYDVILRDQGSKRRMDILCDKLAIDAAEIEDDRNGNLSLG</sequence>
<feature type="non-terminal residue" evidence="1">
    <location>
        <position position="52"/>
    </location>
</feature>
<dbReference type="AlphaFoldDB" id="A0A8J2NKF6"/>
<evidence type="ECO:0000313" key="1">
    <source>
        <dbReference type="EMBL" id="CAG7716206.1"/>
    </source>
</evidence>
<accession>A0A8J2NKF6</accession>
<keyword evidence="2" id="KW-1185">Reference proteome</keyword>
<feature type="non-terminal residue" evidence="1">
    <location>
        <position position="1"/>
    </location>
</feature>
<proteinExistence type="predicted"/>
<organism evidence="1 2">
    <name type="scientific">Allacma fusca</name>
    <dbReference type="NCBI Taxonomy" id="39272"/>
    <lineage>
        <taxon>Eukaryota</taxon>
        <taxon>Metazoa</taxon>
        <taxon>Ecdysozoa</taxon>
        <taxon>Arthropoda</taxon>
        <taxon>Hexapoda</taxon>
        <taxon>Collembola</taxon>
        <taxon>Symphypleona</taxon>
        <taxon>Sminthuridae</taxon>
        <taxon>Allacma</taxon>
    </lineage>
</organism>
<comment type="caution">
    <text evidence="1">The sequence shown here is derived from an EMBL/GenBank/DDBJ whole genome shotgun (WGS) entry which is preliminary data.</text>
</comment>
<gene>
    <name evidence="1" type="ORF">AFUS01_LOCUS5730</name>
</gene>
<dbReference type="Proteomes" id="UP000708208">
    <property type="component" value="Unassembled WGS sequence"/>
</dbReference>
<name>A0A8J2NKF6_9HEXA</name>
<protein>
    <submittedName>
        <fullName evidence="1">Uncharacterized protein</fullName>
    </submittedName>
</protein>
<evidence type="ECO:0000313" key="2">
    <source>
        <dbReference type="Proteomes" id="UP000708208"/>
    </source>
</evidence>
<reference evidence="1" key="1">
    <citation type="submission" date="2021-06" db="EMBL/GenBank/DDBJ databases">
        <authorList>
            <person name="Hodson N. C."/>
            <person name="Mongue J. A."/>
            <person name="Jaron S. K."/>
        </authorList>
    </citation>
    <scope>NUCLEOTIDE SEQUENCE</scope>
</reference>
<dbReference type="OrthoDB" id="8890632at2759"/>